<evidence type="ECO:0000313" key="2">
    <source>
        <dbReference type="EMBL" id="CAA9332393.1"/>
    </source>
</evidence>
<dbReference type="EMBL" id="CADCTW010000124">
    <property type="protein sequence ID" value="CAA9332393.1"/>
    <property type="molecule type" value="Genomic_DNA"/>
</dbReference>
<proteinExistence type="predicted"/>
<gene>
    <name evidence="2" type="ORF">AVDCRST_MAG68-2497</name>
</gene>
<sequence length="189" mass="20352">MNRRQSYILVAAMLLLLPLIWAATRLTGRDPRTEEPVTSSAAAAGATPGVVKSAPTPAEAAAAYGVDLPPDVAKLLREGRNWRASRRLRELVKADSDPELVLVAARANAAWGAWGAVRSLLDGKPWLDRAGGGDGWYLLARAREEDRRWAEAADGYARYLRARPAGGAPGAERTVAELRHALVLLRAGR</sequence>
<dbReference type="AlphaFoldDB" id="A0A6J4LIA8"/>
<reference evidence="2" key="1">
    <citation type="submission" date="2020-02" db="EMBL/GenBank/DDBJ databases">
        <authorList>
            <person name="Meier V. D."/>
        </authorList>
    </citation>
    <scope>NUCLEOTIDE SEQUENCE</scope>
    <source>
        <strain evidence="2">AVDCRST_MAG68</strain>
    </source>
</reference>
<organism evidence="2">
    <name type="scientific">uncultured Gemmatimonadota bacterium</name>
    <dbReference type="NCBI Taxonomy" id="203437"/>
    <lineage>
        <taxon>Bacteria</taxon>
        <taxon>Pseudomonadati</taxon>
        <taxon>Gemmatimonadota</taxon>
        <taxon>environmental samples</taxon>
    </lineage>
</organism>
<evidence type="ECO:0000256" key="1">
    <source>
        <dbReference type="SAM" id="MobiDB-lite"/>
    </source>
</evidence>
<accession>A0A6J4LIA8</accession>
<feature type="compositionally biased region" description="Low complexity" evidence="1">
    <location>
        <begin position="36"/>
        <end position="52"/>
    </location>
</feature>
<name>A0A6J4LIA8_9BACT</name>
<feature type="non-terminal residue" evidence="2">
    <location>
        <position position="189"/>
    </location>
</feature>
<protein>
    <submittedName>
        <fullName evidence="2">Uncharacterized protein</fullName>
    </submittedName>
</protein>
<feature type="region of interest" description="Disordered" evidence="1">
    <location>
        <begin position="30"/>
        <end position="52"/>
    </location>
</feature>